<keyword evidence="6" id="KW-0456">Lyase</keyword>
<keyword evidence="7" id="KW-0511">Multifunctional enzyme</keyword>
<dbReference type="Gene3D" id="3.40.470.10">
    <property type="entry name" value="Uracil-DNA glycosylase-like domain"/>
    <property type="match status" value="1"/>
</dbReference>
<keyword evidence="4" id="KW-0378">Hydrolase</keyword>
<dbReference type="PANTHER" id="PTHR10242:SF2">
    <property type="entry name" value="N-GLYCOSYLASE_DNA LYASE"/>
    <property type="match status" value="1"/>
</dbReference>
<dbReference type="Proteomes" id="UP001530377">
    <property type="component" value="Unassembled WGS sequence"/>
</dbReference>
<evidence type="ECO:0000256" key="2">
    <source>
        <dbReference type="ARBA" id="ARBA00012720"/>
    </source>
</evidence>
<feature type="region of interest" description="Disordered" evidence="10">
    <location>
        <begin position="1"/>
        <end position="59"/>
    </location>
</feature>
<evidence type="ECO:0000256" key="1">
    <source>
        <dbReference type="ARBA" id="ARBA00010679"/>
    </source>
</evidence>
<keyword evidence="8" id="KW-0326">Glycosidase</keyword>
<evidence type="ECO:0000256" key="5">
    <source>
        <dbReference type="ARBA" id="ARBA00023204"/>
    </source>
</evidence>
<dbReference type="SUPFAM" id="SSF55945">
    <property type="entry name" value="TATA-box binding protein-like"/>
    <property type="match status" value="1"/>
</dbReference>
<evidence type="ECO:0000313" key="13">
    <source>
        <dbReference type="Proteomes" id="UP001530377"/>
    </source>
</evidence>
<dbReference type="GO" id="GO:0140078">
    <property type="term" value="F:class I DNA-(apurinic or apyrimidinic site) endonuclease activity"/>
    <property type="evidence" value="ECO:0007669"/>
    <property type="project" value="UniProtKB-EC"/>
</dbReference>
<dbReference type="SUPFAM" id="SSF48150">
    <property type="entry name" value="DNA-glycosylase"/>
    <property type="match status" value="1"/>
</dbReference>
<proteinExistence type="inferred from homology"/>
<gene>
    <name evidence="12" type="ORF">ACHAXA_009559</name>
</gene>
<evidence type="ECO:0000313" key="12">
    <source>
        <dbReference type="EMBL" id="KAL3822677.1"/>
    </source>
</evidence>
<evidence type="ECO:0000256" key="8">
    <source>
        <dbReference type="ARBA" id="ARBA00023295"/>
    </source>
</evidence>
<feature type="region of interest" description="Disordered" evidence="10">
    <location>
        <begin position="356"/>
        <end position="380"/>
    </location>
</feature>
<feature type="compositionally biased region" description="Low complexity" evidence="10">
    <location>
        <begin position="46"/>
        <end position="59"/>
    </location>
</feature>
<dbReference type="SMART" id="SM00478">
    <property type="entry name" value="ENDO3c"/>
    <property type="match status" value="1"/>
</dbReference>
<dbReference type="Gene3D" id="3.30.310.40">
    <property type="match status" value="1"/>
</dbReference>
<dbReference type="PANTHER" id="PTHR10242">
    <property type="entry name" value="8-OXOGUANINE DNA GLYCOSYLASE"/>
    <property type="match status" value="1"/>
</dbReference>
<protein>
    <recommendedName>
        <fullName evidence="2">DNA-(apurinic or apyrimidinic site) lyase</fullName>
        <ecNumber evidence="2">4.2.99.18</ecNumber>
    </recommendedName>
</protein>
<feature type="compositionally biased region" description="Basic residues" evidence="10">
    <location>
        <begin position="30"/>
        <end position="44"/>
    </location>
</feature>
<dbReference type="Gene3D" id="1.10.1670.10">
    <property type="entry name" value="Helix-hairpin-Helix base-excision DNA repair enzymes (C-terminal)"/>
    <property type="match status" value="1"/>
</dbReference>
<dbReference type="Pfam" id="PF07934">
    <property type="entry name" value="OGG_N"/>
    <property type="match status" value="1"/>
</dbReference>
<evidence type="ECO:0000256" key="10">
    <source>
        <dbReference type="SAM" id="MobiDB-lite"/>
    </source>
</evidence>
<organism evidence="12 13">
    <name type="scientific">Cyclostephanos tholiformis</name>
    <dbReference type="NCBI Taxonomy" id="382380"/>
    <lineage>
        <taxon>Eukaryota</taxon>
        <taxon>Sar</taxon>
        <taxon>Stramenopiles</taxon>
        <taxon>Ochrophyta</taxon>
        <taxon>Bacillariophyta</taxon>
        <taxon>Coscinodiscophyceae</taxon>
        <taxon>Thalassiosirophycidae</taxon>
        <taxon>Stephanodiscales</taxon>
        <taxon>Stephanodiscaceae</taxon>
        <taxon>Cyclostephanos</taxon>
    </lineage>
</organism>
<dbReference type="EMBL" id="JALLPB020000058">
    <property type="protein sequence ID" value="KAL3822677.1"/>
    <property type="molecule type" value="Genomic_DNA"/>
</dbReference>
<feature type="domain" description="HhH-GPD" evidence="11">
    <location>
        <begin position="539"/>
        <end position="723"/>
    </location>
</feature>
<comment type="similarity">
    <text evidence="1">Belongs to the type-1 OGG1 family.</text>
</comment>
<evidence type="ECO:0000256" key="6">
    <source>
        <dbReference type="ARBA" id="ARBA00023239"/>
    </source>
</evidence>
<dbReference type="SUPFAM" id="SSF52141">
    <property type="entry name" value="Uracil-DNA glycosylase-like"/>
    <property type="match status" value="1"/>
</dbReference>
<dbReference type="GO" id="GO:0006281">
    <property type="term" value="P:DNA repair"/>
    <property type="evidence" value="ECO:0007669"/>
    <property type="project" value="UniProtKB-KW"/>
</dbReference>
<dbReference type="InterPro" id="IPR052054">
    <property type="entry name" value="Oxidative_DNA_repair_enzyme"/>
</dbReference>
<evidence type="ECO:0000256" key="4">
    <source>
        <dbReference type="ARBA" id="ARBA00022801"/>
    </source>
</evidence>
<dbReference type="Pfam" id="PF00730">
    <property type="entry name" value="HhH-GPD"/>
    <property type="match status" value="1"/>
</dbReference>
<sequence>MSIRLGTTSRYFSSTEAGGGPEEQHSALVRTKKRGPATTKRRAKSSSDATAESSSSASRTKSFQPAWWGNIIATPPDAKSVVHSHATAASVDASIAMLKTRKRNDPSNQEFPPVHTLILGTHPSVVSLDRNEMYAHPQNAFWYIAGDCLGFRRSAAVSSTTGKPYASFHDHLRYHEILDYQQQLEQMVSRGFALWDIVAECERVGSLDTDIKGEVVNPIREFCEGSLYDGIGSELISIKRIVIANGTTGAKMFVKHFASWFEDGKLCAGKNEMSKRVFKGVMNKAKKANNNSSGDGALNERLIEVVCLPGVSPAAAKFTYLEKRDEWERGCYFPGLKDYEDWNKSRQHKLDTCETPKKIKSETSTSEVESNERRTPSKMPTVRLLSSDLATLAPENEWIDLEVPAQELRPSATLTTGQCFNWLVVEGSTACGAADTAALSPQKSAWGTHDAKEWVGTPLKDRVISIRETAKTTLFRVLCGPKDGAKEELRSYFRLETPLAPLYEEWSKQDSRLARIAKAIPGVRIVRQDPHECLFSFICSSNNNIPRITKMLSSFREKYGMFMMELPTRQDHGEVGTLSLFSFPTLSSLADATESDLRMMGLGYRAKFIIETRDLLKECGGDDYLLNFRTQQDAEAVQEELIKFSGIGRKVADCIALFSLDQDDAIPVDVHVQHIASRDYDPTVLGEAKSITPTIYRRVGNLFRDRFTHYPGWAHSLLFVAELPSFRDVLPDDVVTEMDHWRKEEQRKMRAMKEGKKNKTT</sequence>
<evidence type="ECO:0000256" key="3">
    <source>
        <dbReference type="ARBA" id="ARBA00022763"/>
    </source>
</evidence>
<comment type="caution">
    <text evidence="12">The sequence shown here is derived from an EMBL/GenBank/DDBJ whole genome shotgun (WGS) entry which is preliminary data.</text>
</comment>
<dbReference type="InterPro" id="IPR036895">
    <property type="entry name" value="Uracil-DNA_glycosylase-like_sf"/>
</dbReference>
<dbReference type="CDD" id="cd00056">
    <property type="entry name" value="ENDO3c"/>
    <property type="match status" value="1"/>
</dbReference>
<evidence type="ECO:0000256" key="7">
    <source>
        <dbReference type="ARBA" id="ARBA00023268"/>
    </source>
</evidence>
<dbReference type="AlphaFoldDB" id="A0ABD3SDR5"/>
<name>A0ABD3SDR5_9STRA</name>
<evidence type="ECO:0000256" key="9">
    <source>
        <dbReference type="ARBA" id="ARBA00044632"/>
    </source>
</evidence>
<feature type="compositionally biased region" description="Polar residues" evidence="10">
    <location>
        <begin position="1"/>
        <end position="16"/>
    </location>
</feature>
<dbReference type="InterPro" id="IPR011257">
    <property type="entry name" value="DNA_glycosylase"/>
</dbReference>
<keyword evidence="3" id="KW-0227">DNA damage</keyword>
<dbReference type="InterPro" id="IPR012904">
    <property type="entry name" value="OGG_N"/>
</dbReference>
<dbReference type="InterPro" id="IPR023170">
    <property type="entry name" value="HhH_base_excis_C"/>
</dbReference>
<keyword evidence="13" id="KW-1185">Reference proteome</keyword>
<accession>A0ABD3SDR5</accession>
<keyword evidence="5" id="KW-0234">DNA repair</keyword>
<dbReference type="EC" id="4.2.99.18" evidence="2"/>
<dbReference type="GO" id="GO:0019104">
    <property type="term" value="F:DNA N-glycosylase activity"/>
    <property type="evidence" value="ECO:0007669"/>
    <property type="project" value="UniProtKB-ARBA"/>
</dbReference>
<dbReference type="InterPro" id="IPR003265">
    <property type="entry name" value="HhH-GPD_domain"/>
</dbReference>
<evidence type="ECO:0000259" key="11">
    <source>
        <dbReference type="SMART" id="SM00478"/>
    </source>
</evidence>
<reference evidence="12 13" key="1">
    <citation type="submission" date="2024-10" db="EMBL/GenBank/DDBJ databases">
        <title>Updated reference genomes for cyclostephanoid diatoms.</title>
        <authorList>
            <person name="Roberts W.R."/>
            <person name="Alverson A.J."/>
        </authorList>
    </citation>
    <scope>NUCLEOTIDE SEQUENCE [LARGE SCALE GENOMIC DNA]</scope>
    <source>
        <strain evidence="12 13">AJA228-03</strain>
    </source>
</reference>
<comment type="catalytic activity">
    <reaction evidence="9">
        <text>2'-deoxyribonucleotide-(2'-deoxyribose 5'-phosphate)-2'-deoxyribonucleotide-DNA = a 3'-end 2'-deoxyribonucleotide-(2,3-dehydro-2,3-deoxyribose 5'-phosphate)-DNA + a 5'-end 5'-phospho-2'-deoxyribonucleoside-DNA + H(+)</text>
        <dbReference type="Rhea" id="RHEA:66592"/>
        <dbReference type="Rhea" id="RHEA-COMP:13180"/>
        <dbReference type="Rhea" id="RHEA-COMP:16897"/>
        <dbReference type="Rhea" id="RHEA-COMP:17067"/>
        <dbReference type="ChEBI" id="CHEBI:15378"/>
        <dbReference type="ChEBI" id="CHEBI:136412"/>
        <dbReference type="ChEBI" id="CHEBI:157695"/>
        <dbReference type="ChEBI" id="CHEBI:167181"/>
        <dbReference type="EC" id="4.2.99.18"/>
    </reaction>
</comment>
<dbReference type="Gene3D" id="1.10.340.30">
    <property type="entry name" value="Hypothetical protein, domain 2"/>
    <property type="match status" value="1"/>
</dbReference>